<feature type="domain" description="Vitamin K epoxide reductase" evidence="12">
    <location>
        <begin position="91"/>
        <end position="232"/>
    </location>
</feature>
<protein>
    <submittedName>
        <fullName evidence="13">Putative membrane protein</fullName>
    </submittedName>
</protein>
<evidence type="ECO:0000256" key="11">
    <source>
        <dbReference type="SAM" id="Phobius"/>
    </source>
</evidence>
<dbReference type="CDD" id="cd12922">
    <property type="entry name" value="VKOR_5"/>
    <property type="match status" value="1"/>
</dbReference>
<reference evidence="13 14" key="1">
    <citation type="submission" date="2018-07" db="EMBL/GenBank/DDBJ databases">
        <title>Sequencing the genomes of 1000 actinobacteria strains.</title>
        <authorList>
            <person name="Klenk H.-P."/>
        </authorList>
    </citation>
    <scope>NUCLEOTIDE SEQUENCE [LARGE SCALE GENOMIC DNA]</scope>
    <source>
        <strain evidence="13 14">DSM 14442</strain>
    </source>
</reference>
<evidence type="ECO:0000256" key="9">
    <source>
        <dbReference type="ARBA" id="ARBA00023284"/>
    </source>
</evidence>
<keyword evidence="6" id="KW-0560">Oxidoreductase</keyword>
<accession>A0A3D9L9S9</accession>
<evidence type="ECO:0000313" key="13">
    <source>
        <dbReference type="EMBL" id="REE02872.1"/>
    </source>
</evidence>
<dbReference type="InterPro" id="IPR012932">
    <property type="entry name" value="VKOR"/>
</dbReference>
<keyword evidence="8" id="KW-1015">Disulfide bond</keyword>
<keyword evidence="7 11" id="KW-0472">Membrane</keyword>
<comment type="similarity">
    <text evidence="2">Belongs to the VKOR family.</text>
</comment>
<evidence type="ECO:0000256" key="4">
    <source>
        <dbReference type="ARBA" id="ARBA00022719"/>
    </source>
</evidence>
<comment type="subcellular location">
    <subcellularLocation>
        <location evidence="1">Membrane</location>
        <topology evidence="1">Multi-pass membrane protein</topology>
    </subcellularLocation>
</comment>
<name>A0A3D9L9S9_9MICC</name>
<feature type="transmembrane region" description="Helical" evidence="11">
    <location>
        <begin position="251"/>
        <end position="271"/>
    </location>
</feature>
<evidence type="ECO:0000256" key="2">
    <source>
        <dbReference type="ARBA" id="ARBA00006214"/>
    </source>
</evidence>
<dbReference type="Gene3D" id="1.20.1440.130">
    <property type="entry name" value="VKOR domain"/>
    <property type="match status" value="1"/>
</dbReference>
<feature type="compositionally biased region" description="Polar residues" evidence="10">
    <location>
        <begin position="55"/>
        <end position="66"/>
    </location>
</feature>
<evidence type="ECO:0000313" key="14">
    <source>
        <dbReference type="Proteomes" id="UP000256727"/>
    </source>
</evidence>
<evidence type="ECO:0000256" key="6">
    <source>
        <dbReference type="ARBA" id="ARBA00023002"/>
    </source>
</evidence>
<dbReference type="InterPro" id="IPR038354">
    <property type="entry name" value="VKOR_sf"/>
</dbReference>
<feature type="transmembrane region" description="Helical" evidence="11">
    <location>
        <begin position="180"/>
        <end position="201"/>
    </location>
</feature>
<proteinExistence type="inferred from homology"/>
<dbReference type="Pfam" id="PF07884">
    <property type="entry name" value="VKOR"/>
    <property type="match status" value="1"/>
</dbReference>
<evidence type="ECO:0000256" key="1">
    <source>
        <dbReference type="ARBA" id="ARBA00004141"/>
    </source>
</evidence>
<feature type="region of interest" description="Disordered" evidence="10">
    <location>
        <begin position="1"/>
        <end position="75"/>
    </location>
</feature>
<dbReference type="SMART" id="SM00756">
    <property type="entry name" value="VKc"/>
    <property type="match status" value="1"/>
</dbReference>
<feature type="transmembrane region" description="Helical" evidence="11">
    <location>
        <begin position="207"/>
        <end position="230"/>
    </location>
</feature>
<evidence type="ECO:0000256" key="3">
    <source>
        <dbReference type="ARBA" id="ARBA00022692"/>
    </source>
</evidence>
<dbReference type="EMBL" id="QREH01000001">
    <property type="protein sequence ID" value="REE02872.1"/>
    <property type="molecule type" value="Genomic_DNA"/>
</dbReference>
<dbReference type="GO" id="GO:0048038">
    <property type="term" value="F:quinone binding"/>
    <property type="evidence" value="ECO:0007669"/>
    <property type="project" value="UniProtKB-KW"/>
</dbReference>
<dbReference type="GO" id="GO:0016020">
    <property type="term" value="C:membrane"/>
    <property type="evidence" value="ECO:0007669"/>
    <property type="project" value="UniProtKB-SubCell"/>
</dbReference>
<keyword evidence="4" id="KW-0874">Quinone</keyword>
<feature type="transmembrane region" description="Helical" evidence="11">
    <location>
        <begin position="155"/>
        <end position="173"/>
    </location>
</feature>
<evidence type="ECO:0000256" key="7">
    <source>
        <dbReference type="ARBA" id="ARBA00023136"/>
    </source>
</evidence>
<gene>
    <name evidence="13" type="ORF">C8E99_0661</name>
</gene>
<organism evidence="13 14">
    <name type="scientific">Citricoccus muralis</name>
    <dbReference type="NCBI Taxonomy" id="169134"/>
    <lineage>
        <taxon>Bacteria</taxon>
        <taxon>Bacillati</taxon>
        <taxon>Actinomycetota</taxon>
        <taxon>Actinomycetes</taxon>
        <taxon>Micrococcales</taxon>
        <taxon>Micrococcaceae</taxon>
        <taxon>Citricoccus</taxon>
    </lineage>
</organism>
<evidence type="ECO:0000256" key="8">
    <source>
        <dbReference type="ARBA" id="ARBA00023157"/>
    </source>
</evidence>
<evidence type="ECO:0000259" key="12">
    <source>
        <dbReference type="SMART" id="SM00756"/>
    </source>
</evidence>
<keyword evidence="3 11" id="KW-0812">Transmembrane</keyword>
<dbReference type="AlphaFoldDB" id="A0A3D9L9S9"/>
<keyword evidence="9" id="KW-0676">Redox-active center</keyword>
<dbReference type="Proteomes" id="UP000256727">
    <property type="component" value="Unassembled WGS sequence"/>
</dbReference>
<evidence type="ECO:0000256" key="5">
    <source>
        <dbReference type="ARBA" id="ARBA00022989"/>
    </source>
</evidence>
<dbReference type="GO" id="GO:0016491">
    <property type="term" value="F:oxidoreductase activity"/>
    <property type="evidence" value="ECO:0007669"/>
    <property type="project" value="UniProtKB-KW"/>
</dbReference>
<sequence length="276" mass="30607">MDSAHGVAIGESMIILSHGTPDRRDEAEEPPPPGATAARRTGTRSRQHPTFYDGTVNSPSDASPHTATDAGSDVVTPGSGLDDRLSWYARPLGTAWMLLVTALLGLYGTLMLVMERVMLWNDPNHITSCDLNPWVSCGEVMKTWQSQLFNFPNQFIGMVAFPIVITIAMALFARARFARWFWIGMNLGVLAGFVFIVWLWSQAVYEINILCLYCMVVWAGMIPLFVLLTSRNIQHGVIPAPAGLRKFAAEWSWPIIVLLYVGVLASILLRFSNAFF</sequence>
<keyword evidence="14" id="KW-1185">Reference proteome</keyword>
<evidence type="ECO:0000256" key="10">
    <source>
        <dbReference type="SAM" id="MobiDB-lite"/>
    </source>
</evidence>
<keyword evidence="5 11" id="KW-1133">Transmembrane helix</keyword>
<feature type="transmembrane region" description="Helical" evidence="11">
    <location>
        <begin position="94"/>
        <end position="114"/>
    </location>
</feature>
<comment type="caution">
    <text evidence="13">The sequence shown here is derived from an EMBL/GenBank/DDBJ whole genome shotgun (WGS) entry which is preliminary data.</text>
</comment>
<dbReference type="InterPro" id="IPR041714">
    <property type="entry name" value="VKOR_Actinobacteria"/>
</dbReference>